<accession>A0ABP8DBA5</accession>
<protein>
    <recommendedName>
        <fullName evidence="3">Butirosin biosynthesis protein H N-terminal domain-containing protein</fullName>
    </recommendedName>
</protein>
<name>A0ABP8DBA5_9ACTN</name>
<keyword evidence="2" id="KW-1185">Reference proteome</keyword>
<dbReference type="EMBL" id="BAABAT010000012">
    <property type="protein sequence ID" value="GAA4251827.1"/>
    <property type="molecule type" value="Genomic_DNA"/>
</dbReference>
<evidence type="ECO:0000313" key="2">
    <source>
        <dbReference type="Proteomes" id="UP001500620"/>
    </source>
</evidence>
<organism evidence="1 2">
    <name type="scientific">Dactylosporangium darangshiense</name>
    <dbReference type="NCBI Taxonomy" id="579108"/>
    <lineage>
        <taxon>Bacteria</taxon>
        <taxon>Bacillati</taxon>
        <taxon>Actinomycetota</taxon>
        <taxon>Actinomycetes</taxon>
        <taxon>Micromonosporales</taxon>
        <taxon>Micromonosporaceae</taxon>
        <taxon>Dactylosporangium</taxon>
    </lineage>
</organism>
<dbReference type="Proteomes" id="UP001500620">
    <property type="component" value="Unassembled WGS sequence"/>
</dbReference>
<evidence type="ECO:0000313" key="1">
    <source>
        <dbReference type="EMBL" id="GAA4251827.1"/>
    </source>
</evidence>
<reference evidence="2" key="1">
    <citation type="journal article" date="2019" name="Int. J. Syst. Evol. Microbiol.">
        <title>The Global Catalogue of Microorganisms (GCM) 10K type strain sequencing project: providing services to taxonomists for standard genome sequencing and annotation.</title>
        <authorList>
            <consortium name="The Broad Institute Genomics Platform"/>
            <consortium name="The Broad Institute Genome Sequencing Center for Infectious Disease"/>
            <person name="Wu L."/>
            <person name="Ma J."/>
        </authorList>
    </citation>
    <scope>NUCLEOTIDE SEQUENCE [LARGE SCALE GENOMIC DNA]</scope>
    <source>
        <strain evidence="2">JCM 17441</strain>
    </source>
</reference>
<proteinExistence type="predicted"/>
<gene>
    <name evidence="1" type="ORF">GCM10022255_045950</name>
</gene>
<evidence type="ECO:0008006" key="3">
    <source>
        <dbReference type="Google" id="ProtNLM"/>
    </source>
</evidence>
<comment type="caution">
    <text evidence="1">The sequence shown here is derived from an EMBL/GenBank/DDBJ whole genome shotgun (WGS) entry which is preliminary data.</text>
</comment>
<sequence>MGRMDRYIGSGPYCYANSLAMVLGPGAPPPAVLEVLTGSPFGFELLAGLPFFDPYGWDPDRGLDDAIGLLGWSFRRTGAAGGAEALATLRAALRSGRPALVGPVEMGLFRHQPFMNGPIGADHFVAVLEVDDDLVRFHDPHGFPYATLPVADFLAAWRAETIAYRSTEYTIRFDFHHDRAVGADTALRAALPGAVAWLRGEGGTPPPGTLGGAEGVQAFAAQVEAGLPDGVHGHLVHFAIRCGARRLADAADALDGLGLAEAAEIATHQARLVGGLQYPVMTGDTKTAAALLRELAPTYEALAVAIDKDIR</sequence>